<feature type="transmembrane region" description="Helical" evidence="1">
    <location>
        <begin position="209"/>
        <end position="233"/>
    </location>
</feature>
<evidence type="ECO:0008006" key="4">
    <source>
        <dbReference type="Google" id="ProtNLM"/>
    </source>
</evidence>
<dbReference type="KEGG" id="nia:A8C56_20970"/>
<evidence type="ECO:0000256" key="1">
    <source>
        <dbReference type="SAM" id="Phobius"/>
    </source>
</evidence>
<organism evidence="2 3">
    <name type="scientific">Niabella ginsenosidivorans</name>
    <dbReference type="NCBI Taxonomy" id="1176587"/>
    <lineage>
        <taxon>Bacteria</taxon>
        <taxon>Pseudomonadati</taxon>
        <taxon>Bacteroidota</taxon>
        <taxon>Chitinophagia</taxon>
        <taxon>Chitinophagales</taxon>
        <taxon>Chitinophagaceae</taxon>
        <taxon>Niabella</taxon>
    </lineage>
</organism>
<feature type="transmembrane region" description="Helical" evidence="1">
    <location>
        <begin position="56"/>
        <end position="76"/>
    </location>
</feature>
<dbReference type="Proteomes" id="UP000077667">
    <property type="component" value="Chromosome"/>
</dbReference>
<accession>A0A1A9I8W2</accession>
<keyword evidence="1" id="KW-1133">Transmembrane helix</keyword>
<evidence type="ECO:0000313" key="2">
    <source>
        <dbReference type="EMBL" id="ANH83121.1"/>
    </source>
</evidence>
<dbReference type="RefSeq" id="WP_067760401.1">
    <property type="nucleotide sequence ID" value="NZ_CP015772.1"/>
</dbReference>
<dbReference type="GO" id="GO:0005886">
    <property type="term" value="C:plasma membrane"/>
    <property type="evidence" value="ECO:0007669"/>
    <property type="project" value="TreeGrafter"/>
</dbReference>
<gene>
    <name evidence="2" type="ORF">A8C56_20970</name>
</gene>
<keyword evidence="1" id="KW-0812">Transmembrane</keyword>
<dbReference type="EMBL" id="CP015772">
    <property type="protein sequence ID" value="ANH83121.1"/>
    <property type="molecule type" value="Genomic_DNA"/>
</dbReference>
<name>A0A1A9I8W2_9BACT</name>
<sequence>MKGYLSAFKNFANFNARAGRAEYWFFALFNALFAIIAIVLDVLFKTSFTSNGQSLVIGWVYTMYSLAVFVPGLALTIRRLHDSNKSGWYLLIPVVSVGTFYLCLAEALKKTGWLERTAFYGWALTAIIFLLSGMVVFAIVLLQKGTRGINRYGERLYHETKAYATQTLLLLLIIVEGISRVAVVAWSLADKKLSAMADKDYHHFREIQQNFMSLLNLFSLLSLVIFMGLPFLFKERKMRIILFVITGLIALSQLSYEYKLLVKAFGGE</sequence>
<proteinExistence type="predicted"/>
<dbReference type="PANTHER" id="PTHR34980">
    <property type="entry name" value="INNER MEMBRANE PROTEIN-RELATED-RELATED"/>
    <property type="match status" value="1"/>
</dbReference>
<reference evidence="2 3" key="1">
    <citation type="submission" date="2016-05" db="EMBL/GenBank/DDBJ databases">
        <title>Niabella ginsenosidivorans BS26 whole genome sequencing.</title>
        <authorList>
            <person name="Im W.T."/>
            <person name="Siddiqi M.Z."/>
        </authorList>
    </citation>
    <scope>NUCLEOTIDE SEQUENCE [LARGE SCALE GENOMIC DNA]</scope>
    <source>
        <strain evidence="2 3">BS26</strain>
    </source>
</reference>
<protein>
    <recommendedName>
        <fullName evidence="4">DUF805 domain-containing protein</fullName>
    </recommendedName>
</protein>
<keyword evidence="3" id="KW-1185">Reference proteome</keyword>
<feature type="transmembrane region" description="Helical" evidence="1">
    <location>
        <begin position="163"/>
        <end position="189"/>
    </location>
</feature>
<keyword evidence="1" id="KW-0472">Membrane</keyword>
<feature type="transmembrane region" description="Helical" evidence="1">
    <location>
        <begin position="88"/>
        <end position="108"/>
    </location>
</feature>
<evidence type="ECO:0000313" key="3">
    <source>
        <dbReference type="Proteomes" id="UP000077667"/>
    </source>
</evidence>
<dbReference type="PANTHER" id="PTHR34980:SF2">
    <property type="entry name" value="INNER MEMBRANE PROTEIN YHAH-RELATED"/>
    <property type="match status" value="1"/>
</dbReference>
<dbReference type="STRING" id="1176587.A8C56_20970"/>
<dbReference type="AlphaFoldDB" id="A0A1A9I8W2"/>
<feature type="transmembrane region" description="Helical" evidence="1">
    <location>
        <begin position="240"/>
        <end position="256"/>
    </location>
</feature>
<dbReference type="Pfam" id="PF05656">
    <property type="entry name" value="DUF805"/>
    <property type="match status" value="1"/>
</dbReference>
<feature type="transmembrane region" description="Helical" evidence="1">
    <location>
        <begin position="120"/>
        <end position="142"/>
    </location>
</feature>
<dbReference type="OrthoDB" id="9812349at2"/>
<feature type="transmembrane region" description="Helical" evidence="1">
    <location>
        <begin position="21"/>
        <end position="44"/>
    </location>
</feature>
<dbReference type="InterPro" id="IPR008523">
    <property type="entry name" value="DUF805"/>
</dbReference>